<dbReference type="EnsemblPlants" id="Kaladp0076s0249.1.v1.1">
    <property type="protein sequence ID" value="Kaladp0076s0249.1.v1.1"/>
    <property type="gene ID" value="Kaladp0076s0249.v1.1"/>
</dbReference>
<dbReference type="AlphaFoldDB" id="A0A7N0UPL6"/>
<evidence type="ECO:0000313" key="1">
    <source>
        <dbReference type="EnsemblPlants" id="Kaladp0076s0249.1.v1.1"/>
    </source>
</evidence>
<accession>A0A7N0UPL6</accession>
<reference evidence="1" key="1">
    <citation type="submission" date="2021-01" db="UniProtKB">
        <authorList>
            <consortium name="EnsemblPlants"/>
        </authorList>
    </citation>
    <scope>IDENTIFICATION</scope>
</reference>
<dbReference type="Proteomes" id="UP000594263">
    <property type="component" value="Unplaced"/>
</dbReference>
<dbReference type="Gramene" id="Kaladp0076s0249.1.v1.1">
    <property type="protein sequence ID" value="Kaladp0076s0249.1.v1.1"/>
    <property type="gene ID" value="Kaladp0076s0249.v1.1"/>
</dbReference>
<evidence type="ECO:0000313" key="2">
    <source>
        <dbReference type="Proteomes" id="UP000594263"/>
    </source>
</evidence>
<organism evidence="1 2">
    <name type="scientific">Kalanchoe fedtschenkoi</name>
    <name type="common">Lavender scallops</name>
    <name type="synonym">South American air plant</name>
    <dbReference type="NCBI Taxonomy" id="63787"/>
    <lineage>
        <taxon>Eukaryota</taxon>
        <taxon>Viridiplantae</taxon>
        <taxon>Streptophyta</taxon>
        <taxon>Embryophyta</taxon>
        <taxon>Tracheophyta</taxon>
        <taxon>Spermatophyta</taxon>
        <taxon>Magnoliopsida</taxon>
        <taxon>eudicotyledons</taxon>
        <taxon>Gunneridae</taxon>
        <taxon>Pentapetalae</taxon>
        <taxon>Saxifragales</taxon>
        <taxon>Crassulaceae</taxon>
        <taxon>Kalanchoe</taxon>
    </lineage>
</organism>
<sequence length="80" mass="9299">MWFRATESPTNATFLFRIIRRNNLGLNPGRLHPSGFQLQFKKSRSSLPFKMQFFEVDIVGQVQFVYAEPRIQIIPVKSGI</sequence>
<keyword evidence="2" id="KW-1185">Reference proteome</keyword>
<proteinExistence type="predicted"/>
<name>A0A7N0UPL6_KALFE</name>
<protein>
    <submittedName>
        <fullName evidence="1">Uncharacterized protein</fullName>
    </submittedName>
</protein>